<evidence type="ECO:0000313" key="1">
    <source>
        <dbReference type="EMBL" id="QDV85812.1"/>
    </source>
</evidence>
<dbReference type="SUPFAM" id="SSF54826">
    <property type="entry name" value="Enolase N-terminal domain-like"/>
    <property type="match status" value="1"/>
</dbReference>
<evidence type="ECO:0000313" key="2">
    <source>
        <dbReference type="Proteomes" id="UP000318081"/>
    </source>
</evidence>
<sequence>MVRLYTNLGVEGLARCWKPKEALAPLLGENPFQHFELASRKMPGPLGPRTMVLWDLAGKVLNRPVYELLGGKQSRRVPVYDGSIYMSDLMPQYSANWKDRCSIRG</sequence>
<dbReference type="EMBL" id="CP036432">
    <property type="protein sequence ID" value="QDV85812.1"/>
    <property type="molecule type" value="Genomic_DNA"/>
</dbReference>
<dbReference type="InterPro" id="IPR029017">
    <property type="entry name" value="Enolase-like_N"/>
</dbReference>
<organism evidence="1 2">
    <name type="scientific">Stieleria magnilauensis</name>
    <dbReference type="NCBI Taxonomy" id="2527963"/>
    <lineage>
        <taxon>Bacteria</taxon>
        <taxon>Pseudomonadati</taxon>
        <taxon>Planctomycetota</taxon>
        <taxon>Planctomycetia</taxon>
        <taxon>Pirellulales</taxon>
        <taxon>Pirellulaceae</taxon>
        <taxon>Stieleria</taxon>
    </lineage>
</organism>
<accession>A0ABX5XVR2</accession>
<proteinExistence type="predicted"/>
<reference evidence="1 2" key="1">
    <citation type="submission" date="2019-02" db="EMBL/GenBank/DDBJ databases">
        <title>Deep-cultivation of Planctomycetes and their phenomic and genomic characterization uncovers novel biology.</title>
        <authorList>
            <person name="Wiegand S."/>
            <person name="Jogler M."/>
            <person name="Boedeker C."/>
            <person name="Pinto D."/>
            <person name="Vollmers J."/>
            <person name="Rivas-Marin E."/>
            <person name="Kohn T."/>
            <person name="Peeters S.H."/>
            <person name="Heuer A."/>
            <person name="Rast P."/>
            <person name="Oberbeckmann S."/>
            <person name="Bunk B."/>
            <person name="Jeske O."/>
            <person name="Meyerdierks A."/>
            <person name="Storesund J.E."/>
            <person name="Kallscheuer N."/>
            <person name="Luecker S."/>
            <person name="Lage O.M."/>
            <person name="Pohl T."/>
            <person name="Merkel B.J."/>
            <person name="Hornburger P."/>
            <person name="Mueller R.-W."/>
            <person name="Bruemmer F."/>
            <person name="Labrenz M."/>
            <person name="Spormann A.M."/>
            <person name="Op den Camp H."/>
            <person name="Overmann J."/>
            <person name="Amann R."/>
            <person name="Jetten M.S.M."/>
            <person name="Mascher T."/>
            <person name="Medema M.H."/>
            <person name="Devos D.P."/>
            <person name="Kaster A.-K."/>
            <person name="Ovreas L."/>
            <person name="Rohde M."/>
            <person name="Galperin M.Y."/>
            <person name="Jogler C."/>
        </authorList>
    </citation>
    <scope>NUCLEOTIDE SEQUENCE [LARGE SCALE GENOMIC DNA]</scope>
    <source>
        <strain evidence="1 2">TBK1r</strain>
    </source>
</reference>
<protein>
    <submittedName>
        <fullName evidence="1">Uncharacterized protein</fullName>
    </submittedName>
</protein>
<dbReference type="Gene3D" id="3.30.390.10">
    <property type="entry name" value="Enolase-like, N-terminal domain"/>
    <property type="match status" value="1"/>
</dbReference>
<dbReference type="Proteomes" id="UP000318081">
    <property type="component" value="Chromosome"/>
</dbReference>
<keyword evidence="2" id="KW-1185">Reference proteome</keyword>
<gene>
    <name evidence="1" type="ORF">TBK1r_48280</name>
</gene>
<name>A0ABX5XVR2_9BACT</name>